<keyword evidence="2" id="KW-0472">Membrane</keyword>
<feature type="compositionally biased region" description="Low complexity" evidence="1">
    <location>
        <begin position="129"/>
        <end position="139"/>
    </location>
</feature>
<keyword evidence="2" id="KW-0812">Transmembrane</keyword>
<dbReference type="EMBL" id="ML770080">
    <property type="protein sequence ID" value="KAE9384793.1"/>
    <property type="molecule type" value="Genomic_DNA"/>
</dbReference>
<organism evidence="3 4">
    <name type="scientific">Gymnopus androsaceus JB14</name>
    <dbReference type="NCBI Taxonomy" id="1447944"/>
    <lineage>
        <taxon>Eukaryota</taxon>
        <taxon>Fungi</taxon>
        <taxon>Dikarya</taxon>
        <taxon>Basidiomycota</taxon>
        <taxon>Agaricomycotina</taxon>
        <taxon>Agaricomycetes</taxon>
        <taxon>Agaricomycetidae</taxon>
        <taxon>Agaricales</taxon>
        <taxon>Marasmiineae</taxon>
        <taxon>Omphalotaceae</taxon>
        <taxon>Gymnopus</taxon>
    </lineage>
</organism>
<evidence type="ECO:0000256" key="1">
    <source>
        <dbReference type="SAM" id="MobiDB-lite"/>
    </source>
</evidence>
<evidence type="ECO:0000313" key="4">
    <source>
        <dbReference type="Proteomes" id="UP000799118"/>
    </source>
</evidence>
<evidence type="ECO:0000313" key="3">
    <source>
        <dbReference type="EMBL" id="KAE9384793.1"/>
    </source>
</evidence>
<feature type="transmembrane region" description="Helical" evidence="2">
    <location>
        <begin position="21"/>
        <end position="41"/>
    </location>
</feature>
<dbReference type="Proteomes" id="UP000799118">
    <property type="component" value="Unassembled WGS sequence"/>
</dbReference>
<evidence type="ECO:0000256" key="2">
    <source>
        <dbReference type="SAM" id="Phobius"/>
    </source>
</evidence>
<dbReference type="AlphaFoldDB" id="A0A6A4GHH3"/>
<feature type="region of interest" description="Disordered" evidence="1">
    <location>
        <begin position="55"/>
        <end position="139"/>
    </location>
</feature>
<reference evidence="3" key="1">
    <citation type="journal article" date="2019" name="Environ. Microbiol.">
        <title>Fungal ecological strategies reflected in gene transcription - a case study of two litter decomposers.</title>
        <authorList>
            <person name="Barbi F."/>
            <person name="Kohler A."/>
            <person name="Barry K."/>
            <person name="Baskaran P."/>
            <person name="Daum C."/>
            <person name="Fauchery L."/>
            <person name="Ihrmark K."/>
            <person name="Kuo A."/>
            <person name="LaButti K."/>
            <person name="Lipzen A."/>
            <person name="Morin E."/>
            <person name="Grigoriev I.V."/>
            <person name="Henrissat B."/>
            <person name="Lindahl B."/>
            <person name="Martin F."/>
        </authorList>
    </citation>
    <scope>NUCLEOTIDE SEQUENCE</scope>
    <source>
        <strain evidence="3">JB14</strain>
    </source>
</reference>
<accession>A0A6A4GHH3</accession>
<name>A0A6A4GHH3_9AGAR</name>
<gene>
    <name evidence="3" type="ORF">BT96DRAFT_1007718</name>
</gene>
<sequence>MDLEKKSPRYSDRLQRGTYKAMMYVFLCLLLLVHEHLYPMAHRRINLDSLLNKNMTGKPRRICSRTGQASEAGEQEYNNSESDDEKDVGKGVERDGERNGEMDGERDGERESESGGESDGKRVTRRTVRPALPMTTTPTTALARRLVHLMIPQRLASVARSR</sequence>
<feature type="compositionally biased region" description="Basic and acidic residues" evidence="1">
    <location>
        <begin position="87"/>
        <end position="122"/>
    </location>
</feature>
<keyword evidence="2" id="KW-1133">Transmembrane helix</keyword>
<keyword evidence="4" id="KW-1185">Reference proteome</keyword>
<protein>
    <submittedName>
        <fullName evidence="3">Uncharacterized protein</fullName>
    </submittedName>
</protein>
<proteinExistence type="predicted"/>